<evidence type="ECO:0000313" key="2">
    <source>
        <dbReference type="EMBL" id="KAL3232092.1"/>
    </source>
</evidence>
<keyword evidence="1" id="KW-0472">Membrane</keyword>
<feature type="transmembrane region" description="Helical" evidence="1">
    <location>
        <begin position="212"/>
        <end position="244"/>
    </location>
</feature>
<feature type="transmembrane region" description="Helical" evidence="1">
    <location>
        <begin position="34"/>
        <end position="61"/>
    </location>
</feature>
<name>A0ABR4NTP2_9SACH</name>
<evidence type="ECO:0000313" key="3">
    <source>
        <dbReference type="Proteomes" id="UP001623330"/>
    </source>
</evidence>
<dbReference type="PANTHER" id="PTHR36424:SF1">
    <property type="entry name" value="LOW AFFINITY K(+) TRANSPORTER 1-RELATED"/>
    <property type="match status" value="1"/>
</dbReference>
<dbReference type="PANTHER" id="PTHR36424">
    <property type="entry name" value="PHEROMONE-REGULATED MEMBRANE PROTEIN 6"/>
    <property type="match status" value="1"/>
</dbReference>
<sequence>MLGNDWKYSINSKTFDDLEEEEFKNFKFKTVLSYLLDVIIINVLKIAFFVSDIYTCVKLLAYNSWSNNVIKPFIPFRVTKWLFSACIFASIVLLIIEAIMGIRIYRTRNISLTYVNNFSRNAYSVKSYSKFCIYNKLTPKGFFQKISFFTFFELKNCLRLLFADTPRQVFNGLTLWSVLVSAGNGTDLGDLESFSGLINKIKEIAQSNHAEAVILSFMLFSFILWAFFMFKFILALLCSIIVYYNLIRKHRYGSLKVFVCITINKKVDDMVSKHRNIAKTQNMFNTGLLQSTSMLDINKDLERNTTETSFDLPNIPSFNSEKSIPNMIQTNSSDFSIQDDYEMMTREPEIRNSVIYGQQFIDNAAYHNRSTPKLVSNEFNTKQETGKEEIPEYQETILEVESGDSFDPLDYHYDHNSIPEINTVHLNEQAHYSSTLEQFNTENELDKEPQSTIRNLPYPRSFVSSAPPSMIEADDESLNNSIKNSTLTNSLTTINLHQRQQVSKPPPPPINLQLINGTSHSDNIYTPDRAYFRPSDRNFN</sequence>
<accession>A0ABR4NTP2</accession>
<evidence type="ECO:0000256" key="1">
    <source>
        <dbReference type="SAM" id="Phobius"/>
    </source>
</evidence>
<proteinExistence type="predicted"/>
<dbReference type="Pfam" id="PF16944">
    <property type="entry name" value="KCH"/>
    <property type="match status" value="1"/>
</dbReference>
<keyword evidence="1" id="KW-1133">Transmembrane helix</keyword>
<keyword evidence="1" id="KW-0812">Transmembrane</keyword>
<protein>
    <submittedName>
        <fullName evidence="2">Low affinity K(+) transporter 1</fullName>
    </submittedName>
</protein>
<keyword evidence="3" id="KW-1185">Reference proteome</keyword>
<organism evidence="2 3">
    <name type="scientific">Nakaseomyces bracarensis</name>
    <dbReference type="NCBI Taxonomy" id="273131"/>
    <lineage>
        <taxon>Eukaryota</taxon>
        <taxon>Fungi</taxon>
        <taxon>Dikarya</taxon>
        <taxon>Ascomycota</taxon>
        <taxon>Saccharomycotina</taxon>
        <taxon>Saccharomycetes</taxon>
        <taxon>Saccharomycetales</taxon>
        <taxon>Saccharomycetaceae</taxon>
        <taxon>Nakaseomyces</taxon>
    </lineage>
</organism>
<dbReference type="InterPro" id="IPR031606">
    <property type="entry name" value="Kch1/2"/>
</dbReference>
<feature type="transmembrane region" description="Helical" evidence="1">
    <location>
        <begin position="81"/>
        <end position="102"/>
    </location>
</feature>
<reference evidence="2 3" key="1">
    <citation type="submission" date="2024-05" db="EMBL/GenBank/DDBJ databases">
        <title>Long read based assembly of the Candida bracarensis genome reveals expanded adhesin content.</title>
        <authorList>
            <person name="Marcet-Houben M."/>
            <person name="Ksiezopolska E."/>
            <person name="Gabaldon T."/>
        </authorList>
    </citation>
    <scope>NUCLEOTIDE SEQUENCE [LARGE SCALE GENOMIC DNA]</scope>
    <source>
        <strain evidence="2 3">CBM6</strain>
    </source>
</reference>
<dbReference type="EMBL" id="JBEVYD010000005">
    <property type="protein sequence ID" value="KAL3232092.1"/>
    <property type="molecule type" value="Genomic_DNA"/>
</dbReference>
<dbReference type="Proteomes" id="UP001623330">
    <property type="component" value="Unassembled WGS sequence"/>
</dbReference>
<comment type="caution">
    <text evidence="2">The sequence shown here is derived from an EMBL/GenBank/DDBJ whole genome shotgun (WGS) entry which is preliminary data.</text>
</comment>
<gene>
    <name evidence="2" type="ORF">RNJ44_04008</name>
</gene>